<evidence type="ECO:0000313" key="2">
    <source>
        <dbReference type="EMBL" id="QBI04770.1"/>
    </source>
</evidence>
<dbReference type="Pfam" id="PF07589">
    <property type="entry name" value="PEP-CTERM"/>
    <property type="match status" value="1"/>
</dbReference>
<sequence>MFAGSAFAAPVVLDFEGIGTQAQILDFYNGGTDSEGNSGTNYGISFGPDALGLVDEDAGGTGNIANEPSGETVMFFLTGSAILNNAAGFDTGFSFYYSAAYSASVDVYSGLNATGTLLGTIHLSAQHTSNCVGDPYGQYCNYTAAGLSFDGEARSIDFSGTANYVVFDNITFGAATPPPPVPEPGTYAMLGLGLAGMAAYRRLANRKA</sequence>
<dbReference type="Proteomes" id="UP000292307">
    <property type="component" value="Chromosome"/>
</dbReference>
<organism evidence="2 3">
    <name type="scientific">Pseudoduganella albidiflava</name>
    <dbReference type="NCBI Taxonomy" id="321983"/>
    <lineage>
        <taxon>Bacteria</taxon>
        <taxon>Pseudomonadati</taxon>
        <taxon>Pseudomonadota</taxon>
        <taxon>Betaproteobacteria</taxon>
        <taxon>Burkholderiales</taxon>
        <taxon>Oxalobacteraceae</taxon>
        <taxon>Telluria group</taxon>
        <taxon>Pseudoduganella</taxon>
    </lineage>
</organism>
<reference evidence="2 3" key="1">
    <citation type="submission" date="2019-02" db="EMBL/GenBank/DDBJ databases">
        <title>Draft Genome Sequences of Six Type Strains of the Genus Massilia.</title>
        <authorList>
            <person name="Miess H."/>
            <person name="Frediansyhah A."/>
            <person name="Gross H."/>
        </authorList>
    </citation>
    <scope>NUCLEOTIDE SEQUENCE [LARGE SCALE GENOMIC DNA]</scope>
    <source>
        <strain evidence="2 3">DSM 17472</strain>
    </source>
</reference>
<evidence type="ECO:0000313" key="3">
    <source>
        <dbReference type="Proteomes" id="UP000292307"/>
    </source>
</evidence>
<dbReference type="InterPro" id="IPR013424">
    <property type="entry name" value="Ice-binding_C"/>
</dbReference>
<proteinExistence type="predicted"/>
<protein>
    <submittedName>
        <fullName evidence="2">PEP-CTERM sorting domain-containing protein</fullName>
    </submittedName>
</protein>
<keyword evidence="3" id="KW-1185">Reference proteome</keyword>
<feature type="domain" description="Ice-binding protein C-terminal" evidence="1">
    <location>
        <begin position="180"/>
        <end position="202"/>
    </location>
</feature>
<name>A0ABX5S1G1_9BURK</name>
<dbReference type="NCBIfam" id="TIGR02595">
    <property type="entry name" value="PEP_CTERM"/>
    <property type="match status" value="1"/>
</dbReference>
<gene>
    <name evidence="2" type="ORF">EYF70_01435</name>
</gene>
<accession>A0ABX5S1G1</accession>
<evidence type="ECO:0000259" key="1">
    <source>
        <dbReference type="Pfam" id="PF07589"/>
    </source>
</evidence>
<dbReference type="EMBL" id="CP036401">
    <property type="protein sequence ID" value="QBI04770.1"/>
    <property type="molecule type" value="Genomic_DNA"/>
</dbReference>